<name>A0A229RBC0_AMYAL</name>
<keyword evidence="2" id="KW-1185">Reference proteome</keyword>
<sequence length="75" mass="8088">MQSAPEPGADDAPQILLTDAGRAFVEQFQLAELPAGRVNYWALCHASLTEPATAELARRWSALHVERSATQNGAL</sequence>
<evidence type="ECO:0000313" key="1">
    <source>
        <dbReference type="EMBL" id="OXM43789.1"/>
    </source>
</evidence>
<gene>
    <name evidence="1" type="ORF">CFP75_37070</name>
</gene>
<organism evidence="1 2">
    <name type="scientific">Amycolatopsis alba DSM 44262</name>
    <dbReference type="NCBI Taxonomy" id="1125972"/>
    <lineage>
        <taxon>Bacteria</taxon>
        <taxon>Bacillati</taxon>
        <taxon>Actinomycetota</taxon>
        <taxon>Actinomycetes</taxon>
        <taxon>Pseudonocardiales</taxon>
        <taxon>Pseudonocardiaceae</taxon>
        <taxon>Amycolatopsis</taxon>
    </lineage>
</organism>
<accession>A0A229RBC0</accession>
<proteinExistence type="predicted"/>
<dbReference type="EMBL" id="NMQU01000140">
    <property type="protein sequence ID" value="OXM43789.1"/>
    <property type="molecule type" value="Genomic_DNA"/>
</dbReference>
<reference evidence="1 2" key="1">
    <citation type="submission" date="2017-07" db="EMBL/GenBank/DDBJ databases">
        <title>Amycolatopsis alba DSM 44262 Genome sequencing and assembly.</title>
        <authorList>
            <person name="Kaur N."/>
            <person name="Mayilraj S."/>
        </authorList>
    </citation>
    <scope>NUCLEOTIDE SEQUENCE [LARGE SCALE GENOMIC DNA]</scope>
    <source>
        <strain evidence="1 2">DSM 44262</strain>
    </source>
</reference>
<evidence type="ECO:0000313" key="2">
    <source>
        <dbReference type="Proteomes" id="UP000215563"/>
    </source>
</evidence>
<comment type="caution">
    <text evidence="1">The sequence shown here is derived from an EMBL/GenBank/DDBJ whole genome shotgun (WGS) entry which is preliminary data.</text>
</comment>
<protein>
    <submittedName>
        <fullName evidence="1">Uncharacterized protein</fullName>
    </submittedName>
</protein>
<dbReference type="Proteomes" id="UP000215563">
    <property type="component" value="Unassembled WGS sequence"/>
</dbReference>
<dbReference type="OrthoDB" id="5197431at2"/>
<dbReference type="AlphaFoldDB" id="A0A229RBC0"/>
<dbReference type="RefSeq" id="WP_020637863.1">
    <property type="nucleotide sequence ID" value="NZ_KB913032.1"/>
</dbReference>